<dbReference type="Proteomes" id="UP001500363">
    <property type="component" value="Unassembled WGS sequence"/>
</dbReference>
<feature type="region of interest" description="Disordered" evidence="1">
    <location>
        <begin position="126"/>
        <end position="151"/>
    </location>
</feature>
<evidence type="ECO:0000256" key="2">
    <source>
        <dbReference type="SAM" id="SignalP"/>
    </source>
</evidence>
<protein>
    <recommendedName>
        <fullName evidence="3">Excalibur calcium-binding domain-containing protein</fullName>
    </recommendedName>
</protein>
<feature type="signal peptide" evidence="2">
    <location>
        <begin position="1"/>
        <end position="24"/>
    </location>
</feature>
<accession>A0ABP4MLP0</accession>
<feature type="compositionally biased region" description="Basic and acidic residues" evidence="1">
    <location>
        <begin position="136"/>
        <end position="145"/>
    </location>
</feature>
<name>A0ABP4MLP0_9ACTN</name>
<reference evidence="5" key="1">
    <citation type="journal article" date="2019" name="Int. J. Syst. Evol. Microbiol.">
        <title>The Global Catalogue of Microorganisms (GCM) 10K type strain sequencing project: providing services to taxonomists for standard genome sequencing and annotation.</title>
        <authorList>
            <consortium name="The Broad Institute Genomics Platform"/>
            <consortium name="The Broad Institute Genome Sequencing Center for Infectious Disease"/>
            <person name="Wu L."/>
            <person name="Ma J."/>
        </authorList>
    </citation>
    <scope>NUCLEOTIDE SEQUENCE [LARGE SCALE GENOMIC DNA]</scope>
    <source>
        <strain evidence="5">JCM 14303</strain>
    </source>
</reference>
<evidence type="ECO:0000313" key="5">
    <source>
        <dbReference type="Proteomes" id="UP001500363"/>
    </source>
</evidence>
<dbReference type="PROSITE" id="PS51257">
    <property type="entry name" value="PROKAR_LIPOPROTEIN"/>
    <property type="match status" value="1"/>
</dbReference>
<feature type="compositionally biased region" description="Basic residues" evidence="1">
    <location>
        <begin position="91"/>
        <end position="105"/>
    </location>
</feature>
<gene>
    <name evidence="4" type="ORF">GCM10009741_57640</name>
</gene>
<comment type="caution">
    <text evidence="4">The sequence shown here is derived from an EMBL/GenBank/DDBJ whole genome shotgun (WGS) entry which is preliminary data.</text>
</comment>
<dbReference type="EMBL" id="BAAANC010000003">
    <property type="protein sequence ID" value="GAA1546584.1"/>
    <property type="molecule type" value="Genomic_DNA"/>
</dbReference>
<dbReference type="SMART" id="SM00894">
    <property type="entry name" value="Excalibur"/>
    <property type="match status" value="1"/>
</dbReference>
<dbReference type="Pfam" id="PF05901">
    <property type="entry name" value="Excalibur"/>
    <property type="match status" value="1"/>
</dbReference>
<feature type="compositionally biased region" description="Low complexity" evidence="1">
    <location>
        <begin position="81"/>
        <end position="90"/>
    </location>
</feature>
<dbReference type="InterPro" id="IPR008613">
    <property type="entry name" value="Excalibur_Ca-bd_domain"/>
</dbReference>
<keyword evidence="5" id="KW-1185">Reference proteome</keyword>
<feature type="chain" id="PRO_5046419578" description="Excalibur calcium-binding domain-containing protein" evidence="2">
    <location>
        <begin position="25"/>
        <end position="151"/>
    </location>
</feature>
<dbReference type="RefSeq" id="WP_344179693.1">
    <property type="nucleotide sequence ID" value="NZ_BAAANC010000003.1"/>
</dbReference>
<proteinExistence type="predicted"/>
<feature type="domain" description="Excalibur calcium-binding" evidence="3">
    <location>
        <begin position="114"/>
        <end position="150"/>
    </location>
</feature>
<feature type="compositionally biased region" description="Low complexity" evidence="1">
    <location>
        <begin position="41"/>
        <end position="73"/>
    </location>
</feature>
<feature type="region of interest" description="Disordered" evidence="1">
    <location>
        <begin position="41"/>
        <end position="112"/>
    </location>
</feature>
<evidence type="ECO:0000259" key="3">
    <source>
        <dbReference type="SMART" id="SM00894"/>
    </source>
</evidence>
<keyword evidence="2" id="KW-0732">Signal</keyword>
<sequence length="151" mass="15370">MDRGRAVLAVGTGLVVLTLAGACAAPATTPAAVPVGIVASTSPATSTPTPTPAATQRPTAKPTKPVGLLSKPPTTKPKLPPVTRKPTQKPTVRKPTTKPTTRRTTTKPPATDVYYANCTAVRAAGAAPIHAGEPGYSRKLDRDGDGIACEN</sequence>
<evidence type="ECO:0000313" key="4">
    <source>
        <dbReference type="EMBL" id="GAA1546584.1"/>
    </source>
</evidence>
<evidence type="ECO:0000256" key="1">
    <source>
        <dbReference type="SAM" id="MobiDB-lite"/>
    </source>
</evidence>
<organism evidence="4 5">
    <name type="scientific">Kribbella lupini</name>
    <dbReference type="NCBI Taxonomy" id="291602"/>
    <lineage>
        <taxon>Bacteria</taxon>
        <taxon>Bacillati</taxon>
        <taxon>Actinomycetota</taxon>
        <taxon>Actinomycetes</taxon>
        <taxon>Propionibacteriales</taxon>
        <taxon>Kribbellaceae</taxon>
        <taxon>Kribbella</taxon>
    </lineage>
</organism>